<dbReference type="EMBL" id="KT825140">
    <property type="protein sequence ID" value="AMR97521.1"/>
    <property type="molecule type" value="Genomic_DNA"/>
</dbReference>
<evidence type="ECO:0000313" key="11">
    <source>
        <dbReference type="EMBL" id="AMR97521.1"/>
    </source>
</evidence>
<keyword evidence="6 9" id="KW-1133">Transmembrane helix</keyword>
<evidence type="ECO:0000259" key="10">
    <source>
        <dbReference type="PROSITE" id="PS50253"/>
    </source>
</evidence>
<dbReference type="InterPro" id="IPR000298">
    <property type="entry name" value="Cyt_c_oxidase-like_su3"/>
</dbReference>
<evidence type="ECO:0000256" key="6">
    <source>
        <dbReference type="ARBA" id="ARBA00022989"/>
    </source>
</evidence>
<name>A0A3G1DH94_9COLE</name>
<evidence type="ECO:0000256" key="8">
    <source>
        <dbReference type="RuleBase" id="RU003375"/>
    </source>
</evidence>
<sequence length="260" mass="30677">MTNNHPFHMTEKSPWPLISSINIMSIVISMMFMMNMNKKIPLLISLMVLMMTMYQWWRDITRENSFEGKHTSKSIISMRWGMMLFITSEVMLFVSLFWAFLYSSLSPNIEIGMTWPPKMIKSFDPLQIPLLNTLILVSSSITATWAHNKMMENNKTQTSISLTITIILAIIFTLNQMIEYKNSPFNMSDSIYGSTFFMTTGFHGLHVMIGTTFILFMLIKHLKNHMSMKNHFGMEAAIWYWHFVDVVWLFLYMSMYWWNQ</sequence>
<evidence type="ECO:0000256" key="7">
    <source>
        <dbReference type="ARBA" id="ARBA00023136"/>
    </source>
</evidence>
<keyword evidence="8 11" id="KW-0496">Mitochondrion</keyword>
<keyword evidence="5" id="KW-1278">Translocase</keyword>
<feature type="transmembrane region" description="Helical" evidence="9">
    <location>
        <begin position="15"/>
        <end position="34"/>
    </location>
</feature>
<gene>
    <name evidence="11" type="primary">cox3</name>
</gene>
<feature type="transmembrane region" description="Helical" evidence="9">
    <location>
        <begin position="239"/>
        <end position="258"/>
    </location>
</feature>
<dbReference type="FunFam" id="1.20.120.80:FF:000002">
    <property type="entry name" value="Cytochrome c oxidase subunit 3"/>
    <property type="match status" value="1"/>
</dbReference>
<dbReference type="Gene3D" id="1.20.120.80">
    <property type="entry name" value="Cytochrome c oxidase, subunit III, four-helix bundle"/>
    <property type="match status" value="1"/>
</dbReference>
<proteinExistence type="inferred from homology"/>
<evidence type="ECO:0000256" key="5">
    <source>
        <dbReference type="ARBA" id="ARBA00022967"/>
    </source>
</evidence>
<dbReference type="PANTHER" id="PTHR11403:SF7">
    <property type="entry name" value="CYTOCHROME C OXIDASE SUBUNIT 3"/>
    <property type="match status" value="1"/>
</dbReference>
<comment type="function">
    <text evidence="8">Component of the cytochrome c oxidase, the last enzyme in the mitochondrial electron transport chain which drives oxidative phosphorylation. The respiratory chain contains 3 multisubunit complexes succinate dehydrogenase (complex II, CII), ubiquinol-cytochrome c oxidoreductase (cytochrome b-c1 complex, complex III, CIII) and cytochrome c oxidase (complex IV, CIV), that cooperate to transfer electrons derived from NADH and succinate to molecular oxygen, creating an electrochemical gradient over the inner membrane that drives transmembrane transport and the ATP synthase. Cytochrome c oxidase is the component of the respiratory chain that catalyzes the reduction of oxygen to water. Electrons originating from reduced cytochrome c in the intermembrane space (IMS) are transferred via the dinuclear copper A center (CU(A)) of subunit 2 and heme A of subunit 1 to the active site in subunit 1, a binuclear center (BNC) formed by heme A3 and copper B (CU(B)). The BNC reduces molecular oxygen to 2 water molecules using 4 electrons from cytochrome c in the IMS and 4 protons from the mitochondrial matrix.</text>
</comment>
<organism evidence="11">
    <name type="scientific">Iberobaenia minuta</name>
    <dbReference type="NCBI Taxonomy" id="1857294"/>
    <lineage>
        <taxon>Eukaryota</taxon>
        <taxon>Metazoa</taxon>
        <taxon>Ecdysozoa</taxon>
        <taxon>Arthropoda</taxon>
        <taxon>Hexapoda</taxon>
        <taxon>Insecta</taxon>
        <taxon>Pterygota</taxon>
        <taxon>Neoptera</taxon>
        <taxon>Endopterygota</taxon>
        <taxon>Coleoptera</taxon>
        <taxon>Polyphaga</taxon>
        <taxon>Elateriformia</taxon>
        <taxon>Elateroidea</taxon>
        <taxon>Iberobaeniidae</taxon>
        <taxon>Iberobaenia</taxon>
    </lineage>
</organism>
<comment type="subcellular location">
    <subcellularLocation>
        <location evidence="1">Membrane</location>
        <topology evidence="1">Multi-pass membrane protein</topology>
    </subcellularLocation>
</comment>
<feature type="transmembrane region" description="Helical" evidence="9">
    <location>
        <begin position="40"/>
        <end position="57"/>
    </location>
</feature>
<evidence type="ECO:0000256" key="9">
    <source>
        <dbReference type="SAM" id="Phobius"/>
    </source>
</evidence>
<reference evidence="11" key="1">
    <citation type="journal article" date="2016" name="Mitochondrial DNA A DNA Mapp Seq Anal">
        <title>The mitochondrial genome of Iberobaenia (Coleoptera: Iberobaeniidae): first rearrangement of protein-coding genes in the beetles.</title>
        <authorList>
            <person name="Andujar C."/>
            <person name="Arribas P."/>
            <person name="Linard B."/>
            <person name="Kundrata R."/>
            <person name="Bocak L."/>
            <person name="Vogler A.P."/>
        </authorList>
    </citation>
    <scope>NUCLEOTIDE SEQUENCE</scope>
</reference>
<dbReference type="Pfam" id="PF00510">
    <property type="entry name" value="COX3"/>
    <property type="match status" value="1"/>
</dbReference>
<feature type="transmembrane region" description="Helical" evidence="9">
    <location>
        <begin position="158"/>
        <end position="178"/>
    </location>
</feature>
<feature type="domain" description="Heme-copper oxidase subunit III family profile" evidence="10">
    <location>
        <begin position="3"/>
        <end position="260"/>
    </location>
</feature>
<keyword evidence="4 8" id="KW-0812">Transmembrane</keyword>
<dbReference type="InterPro" id="IPR024791">
    <property type="entry name" value="Cyt_c/ubiquinol_Oxase_su3"/>
</dbReference>
<evidence type="ECO:0000256" key="4">
    <source>
        <dbReference type="ARBA" id="ARBA00022692"/>
    </source>
</evidence>
<dbReference type="InterPro" id="IPR033945">
    <property type="entry name" value="Cyt_c_oxase_su3_dom"/>
</dbReference>
<geneLocation type="mitochondrion" evidence="11"/>
<keyword evidence="7 9" id="KW-0472">Membrane</keyword>
<dbReference type="CDD" id="cd01665">
    <property type="entry name" value="Cyt_c_Oxidase_III"/>
    <property type="match status" value="1"/>
</dbReference>
<dbReference type="SUPFAM" id="SSF81452">
    <property type="entry name" value="Cytochrome c oxidase subunit III-like"/>
    <property type="match status" value="1"/>
</dbReference>
<dbReference type="GO" id="GO:0004129">
    <property type="term" value="F:cytochrome-c oxidase activity"/>
    <property type="evidence" value="ECO:0007669"/>
    <property type="project" value="InterPro"/>
</dbReference>
<dbReference type="Gene3D" id="1.10.287.70">
    <property type="match status" value="1"/>
</dbReference>
<evidence type="ECO:0000256" key="1">
    <source>
        <dbReference type="ARBA" id="ARBA00004141"/>
    </source>
</evidence>
<dbReference type="PANTHER" id="PTHR11403">
    <property type="entry name" value="CYTOCHROME C OXIDASE SUBUNIT III"/>
    <property type="match status" value="1"/>
</dbReference>
<dbReference type="InterPro" id="IPR013833">
    <property type="entry name" value="Cyt_c_oxidase_su3_a-hlx"/>
</dbReference>
<protein>
    <recommendedName>
        <fullName evidence="3 8">Cytochrome c oxidase subunit 3</fullName>
    </recommendedName>
</protein>
<evidence type="ECO:0000256" key="2">
    <source>
        <dbReference type="ARBA" id="ARBA00010581"/>
    </source>
</evidence>
<comment type="similarity">
    <text evidence="2 8">Belongs to the cytochrome c oxidase subunit 3 family.</text>
</comment>
<dbReference type="GO" id="GO:0006123">
    <property type="term" value="P:mitochondrial electron transport, cytochrome c to oxygen"/>
    <property type="evidence" value="ECO:0007669"/>
    <property type="project" value="TreeGrafter"/>
</dbReference>
<dbReference type="GO" id="GO:0005739">
    <property type="term" value="C:mitochondrion"/>
    <property type="evidence" value="ECO:0007669"/>
    <property type="project" value="TreeGrafter"/>
</dbReference>
<feature type="transmembrane region" description="Helical" evidence="9">
    <location>
        <begin position="190"/>
        <end position="218"/>
    </location>
</feature>
<dbReference type="AlphaFoldDB" id="A0A3G1DH94"/>
<dbReference type="PROSITE" id="PS50253">
    <property type="entry name" value="COX3"/>
    <property type="match status" value="1"/>
</dbReference>
<feature type="transmembrane region" description="Helical" evidence="9">
    <location>
        <begin position="78"/>
        <end position="101"/>
    </location>
</feature>
<evidence type="ECO:0000256" key="3">
    <source>
        <dbReference type="ARBA" id="ARBA00015944"/>
    </source>
</evidence>
<dbReference type="InterPro" id="IPR035973">
    <property type="entry name" value="Cyt_c_oxidase_su3-like_sf"/>
</dbReference>
<dbReference type="GO" id="GO:0016020">
    <property type="term" value="C:membrane"/>
    <property type="evidence" value="ECO:0007669"/>
    <property type="project" value="UniProtKB-SubCell"/>
</dbReference>
<accession>A0A3G1DH94</accession>